<protein>
    <recommendedName>
        <fullName evidence="4">ELYS-like domain-containing protein</fullName>
    </recommendedName>
</protein>
<feature type="compositionally biased region" description="Basic and acidic residues" evidence="1">
    <location>
        <begin position="441"/>
        <end position="455"/>
    </location>
</feature>
<evidence type="ECO:0008006" key="4">
    <source>
        <dbReference type="Google" id="ProtNLM"/>
    </source>
</evidence>
<feature type="compositionally biased region" description="Acidic residues" evidence="1">
    <location>
        <begin position="651"/>
        <end position="660"/>
    </location>
</feature>
<dbReference type="Proteomes" id="UP000245946">
    <property type="component" value="Unassembled WGS sequence"/>
</dbReference>
<accession>A0A316Z4B4</accession>
<dbReference type="GeneID" id="37266625"/>
<sequence>MARCKARLLSFCFERESSGDGAAVVPPLTMLPAAAEAQTTAVAALVALPLTDADETFLHDFVTASPPALAPGAAAAALDVLLVRYINAGSYLAAVRLADAAPLPEYAADAARARQLREARRRMIEGARAVLPEVQRALLDINLEAAASPESAAGGDLAMSWEQVDAQPARAAPEPLSASVALRKPPGALESPRAASHAADPLGALLHAVVRASPTSNGSPRRLQSRASLTGRLSPASPAPRGAVPAGASASPAALPGFLARQRPDGDATEPASAELASDLGGAAPKRPYAASFAAGISGSPRSASPAASRPAPVSTTPQKPTALMSQSPFAGPPRLLPSSATAGYASSSPFARQVASASQSSAPPANAASTPTPLGQNSAFAPAPRRYEARYEAGRAQGSPSQEASGAANADTEMLEGDTGVPSPAVTRRQGRARQAAPAKRTEQIKEQESEAGHESVPGGFPEAQDATMAEAETPSKPRAPTRRTREPSAPPATKQPMKRNTRSRTADLGSEAGSDGESAPQRTMSRPVSTRAIASSSRTQRATRSQSVLSVSNAEAEQDAGDTVGELLETPVRRTRGGAGKPAAVRRSARLSVEPEEAAASTMAPSVSMRSLRARGTTPAADTPGKTRTPARRRATSTKAKADTSMAEAAEENEEELEAGIRTRSGKSTMPGGM</sequence>
<gene>
    <name evidence="2" type="ORF">FA09DRAFT_130965</name>
</gene>
<dbReference type="AlphaFoldDB" id="A0A316Z4B4"/>
<evidence type="ECO:0000313" key="3">
    <source>
        <dbReference type="Proteomes" id="UP000245946"/>
    </source>
</evidence>
<proteinExistence type="predicted"/>
<evidence type="ECO:0000256" key="1">
    <source>
        <dbReference type="SAM" id="MobiDB-lite"/>
    </source>
</evidence>
<feature type="compositionally biased region" description="Polar residues" evidence="1">
    <location>
        <begin position="339"/>
        <end position="351"/>
    </location>
</feature>
<keyword evidence="3" id="KW-1185">Reference proteome</keyword>
<feature type="compositionally biased region" description="Low complexity" evidence="1">
    <location>
        <begin position="297"/>
        <end position="318"/>
    </location>
</feature>
<feature type="compositionally biased region" description="Low complexity" evidence="1">
    <location>
        <begin position="234"/>
        <end position="257"/>
    </location>
</feature>
<feature type="region of interest" description="Disordered" evidence="1">
    <location>
        <begin position="297"/>
        <end position="676"/>
    </location>
</feature>
<feature type="compositionally biased region" description="Low complexity" evidence="1">
    <location>
        <begin position="531"/>
        <end position="549"/>
    </location>
</feature>
<evidence type="ECO:0000313" key="2">
    <source>
        <dbReference type="EMBL" id="PWN95924.1"/>
    </source>
</evidence>
<feature type="compositionally biased region" description="Low complexity" evidence="1">
    <location>
        <begin position="426"/>
        <end position="440"/>
    </location>
</feature>
<dbReference type="STRING" id="58919.A0A316Z4B4"/>
<feature type="compositionally biased region" description="Low complexity" evidence="1">
    <location>
        <begin position="356"/>
        <end position="385"/>
    </location>
</feature>
<dbReference type="RefSeq" id="XP_025596203.1">
    <property type="nucleotide sequence ID" value="XM_025739079.1"/>
</dbReference>
<feature type="region of interest" description="Disordered" evidence="1">
    <location>
        <begin position="213"/>
        <end position="283"/>
    </location>
</feature>
<reference evidence="2 3" key="1">
    <citation type="journal article" date="2018" name="Mol. Biol. Evol.">
        <title>Broad Genomic Sampling Reveals a Smut Pathogenic Ancestry of the Fungal Clade Ustilaginomycotina.</title>
        <authorList>
            <person name="Kijpornyongpan T."/>
            <person name="Mondo S.J."/>
            <person name="Barry K."/>
            <person name="Sandor L."/>
            <person name="Lee J."/>
            <person name="Lipzen A."/>
            <person name="Pangilinan J."/>
            <person name="LaButti K."/>
            <person name="Hainaut M."/>
            <person name="Henrissat B."/>
            <person name="Grigoriev I.V."/>
            <person name="Spatafora J.W."/>
            <person name="Aime M.C."/>
        </authorList>
    </citation>
    <scope>NUCLEOTIDE SEQUENCE [LARGE SCALE GENOMIC DNA]</scope>
    <source>
        <strain evidence="2 3">MCA 4186</strain>
    </source>
</reference>
<dbReference type="OrthoDB" id="20729at2759"/>
<dbReference type="EMBL" id="KZ819302">
    <property type="protein sequence ID" value="PWN95924.1"/>
    <property type="molecule type" value="Genomic_DNA"/>
</dbReference>
<organism evidence="2 3">
    <name type="scientific">Tilletiopsis washingtonensis</name>
    <dbReference type="NCBI Taxonomy" id="58919"/>
    <lineage>
        <taxon>Eukaryota</taxon>
        <taxon>Fungi</taxon>
        <taxon>Dikarya</taxon>
        <taxon>Basidiomycota</taxon>
        <taxon>Ustilaginomycotina</taxon>
        <taxon>Exobasidiomycetes</taxon>
        <taxon>Entylomatales</taxon>
        <taxon>Entylomatales incertae sedis</taxon>
        <taxon>Tilletiopsis</taxon>
    </lineage>
</organism>
<name>A0A316Z4B4_9BASI</name>